<organism evidence="1 2">
    <name type="scientific">Platanthera guangdongensis</name>
    <dbReference type="NCBI Taxonomy" id="2320717"/>
    <lineage>
        <taxon>Eukaryota</taxon>
        <taxon>Viridiplantae</taxon>
        <taxon>Streptophyta</taxon>
        <taxon>Embryophyta</taxon>
        <taxon>Tracheophyta</taxon>
        <taxon>Spermatophyta</taxon>
        <taxon>Magnoliopsida</taxon>
        <taxon>Liliopsida</taxon>
        <taxon>Asparagales</taxon>
        <taxon>Orchidaceae</taxon>
        <taxon>Orchidoideae</taxon>
        <taxon>Orchideae</taxon>
        <taxon>Orchidinae</taxon>
        <taxon>Platanthera</taxon>
    </lineage>
</organism>
<dbReference type="Proteomes" id="UP001412067">
    <property type="component" value="Unassembled WGS sequence"/>
</dbReference>
<proteinExistence type="predicted"/>
<sequence>MITVKWGDGLLHVVKAELGHNHPLNPSTAQFLRCYQNLVDTMNLNQGDRRNSDVVGNDCGINTTEIWTLKLGEGYDEAIHQFFAQMHQISK</sequence>
<dbReference type="EMBL" id="JBBWWR010000003">
    <property type="protein sequence ID" value="KAK8969407.1"/>
    <property type="molecule type" value="Genomic_DNA"/>
</dbReference>
<accession>A0ABR2MYZ0</accession>
<keyword evidence="2" id="KW-1185">Reference proteome</keyword>
<evidence type="ECO:0008006" key="3">
    <source>
        <dbReference type="Google" id="ProtNLM"/>
    </source>
</evidence>
<gene>
    <name evidence="1" type="ORF">KSP40_PGU005949</name>
</gene>
<evidence type="ECO:0000313" key="2">
    <source>
        <dbReference type="Proteomes" id="UP001412067"/>
    </source>
</evidence>
<protein>
    <recommendedName>
        <fullName evidence="3">FAR1 domain-containing protein</fullName>
    </recommendedName>
</protein>
<name>A0ABR2MYZ0_9ASPA</name>
<comment type="caution">
    <text evidence="1">The sequence shown here is derived from an EMBL/GenBank/DDBJ whole genome shotgun (WGS) entry which is preliminary data.</text>
</comment>
<reference evidence="1 2" key="1">
    <citation type="journal article" date="2022" name="Nat. Plants">
        <title>Genomes of leafy and leafless Platanthera orchids illuminate the evolution of mycoheterotrophy.</title>
        <authorList>
            <person name="Li M.H."/>
            <person name="Liu K.W."/>
            <person name="Li Z."/>
            <person name="Lu H.C."/>
            <person name="Ye Q.L."/>
            <person name="Zhang D."/>
            <person name="Wang J.Y."/>
            <person name="Li Y.F."/>
            <person name="Zhong Z.M."/>
            <person name="Liu X."/>
            <person name="Yu X."/>
            <person name="Liu D.K."/>
            <person name="Tu X.D."/>
            <person name="Liu B."/>
            <person name="Hao Y."/>
            <person name="Liao X.Y."/>
            <person name="Jiang Y.T."/>
            <person name="Sun W.H."/>
            <person name="Chen J."/>
            <person name="Chen Y.Q."/>
            <person name="Ai Y."/>
            <person name="Zhai J.W."/>
            <person name="Wu S.S."/>
            <person name="Zhou Z."/>
            <person name="Hsiao Y.Y."/>
            <person name="Wu W.L."/>
            <person name="Chen Y.Y."/>
            <person name="Lin Y.F."/>
            <person name="Hsu J.L."/>
            <person name="Li C.Y."/>
            <person name="Wang Z.W."/>
            <person name="Zhao X."/>
            <person name="Zhong W.Y."/>
            <person name="Ma X.K."/>
            <person name="Ma L."/>
            <person name="Huang J."/>
            <person name="Chen G.Z."/>
            <person name="Huang M.Z."/>
            <person name="Huang L."/>
            <person name="Peng D.H."/>
            <person name="Luo Y.B."/>
            <person name="Zou S.Q."/>
            <person name="Chen S.P."/>
            <person name="Lan S."/>
            <person name="Tsai W.C."/>
            <person name="Van de Peer Y."/>
            <person name="Liu Z.J."/>
        </authorList>
    </citation>
    <scope>NUCLEOTIDE SEQUENCE [LARGE SCALE GENOMIC DNA]</scope>
    <source>
        <strain evidence="1">Lor288</strain>
    </source>
</reference>
<evidence type="ECO:0000313" key="1">
    <source>
        <dbReference type="EMBL" id="KAK8969407.1"/>
    </source>
</evidence>